<evidence type="ECO:0000256" key="1">
    <source>
        <dbReference type="ARBA" id="ARBA00004651"/>
    </source>
</evidence>
<dbReference type="InterPro" id="IPR052952">
    <property type="entry name" value="MFS-Transporter"/>
</dbReference>
<feature type="transmembrane region" description="Helical" evidence="5">
    <location>
        <begin position="147"/>
        <end position="163"/>
    </location>
</feature>
<dbReference type="InterPro" id="IPR020846">
    <property type="entry name" value="MFS_dom"/>
</dbReference>
<name>A0ABY3RQW2_9MICO</name>
<feature type="domain" description="Major facilitator superfamily (MFS) profile" evidence="6">
    <location>
        <begin position="9"/>
        <end position="392"/>
    </location>
</feature>
<evidence type="ECO:0000259" key="6">
    <source>
        <dbReference type="PROSITE" id="PS50850"/>
    </source>
</evidence>
<accession>A0ABY3RQW2</accession>
<dbReference type="Proteomes" id="UP001199642">
    <property type="component" value="Chromosome"/>
</dbReference>
<evidence type="ECO:0000256" key="3">
    <source>
        <dbReference type="ARBA" id="ARBA00022989"/>
    </source>
</evidence>
<evidence type="ECO:0000256" key="2">
    <source>
        <dbReference type="ARBA" id="ARBA00022692"/>
    </source>
</evidence>
<keyword evidence="4 5" id="KW-0472">Membrane</keyword>
<feature type="transmembrane region" description="Helical" evidence="5">
    <location>
        <begin position="77"/>
        <end position="97"/>
    </location>
</feature>
<evidence type="ECO:0000256" key="4">
    <source>
        <dbReference type="ARBA" id="ARBA00023136"/>
    </source>
</evidence>
<evidence type="ECO:0000256" key="5">
    <source>
        <dbReference type="SAM" id="Phobius"/>
    </source>
</evidence>
<comment type="subcellular location">
    <subcellularLocation>
        <location evidence="1">Cell membrane</location>
        <topology evidence="1">Multi-pass membrane protein</topology>
    </subcellularLocation>
</comment>
<dbReference type="Pfam" id="PF07690">
    <property type="entry name" value="MFS_1"/>
    <property type="match status" value="1"/>
</dbReference>
<dbReference type="RefSeq" id="WP_231818934.1">
    <property type="nucleotide sequence ID" value="NZ_CP082781.1"/>
</dbReference>
<feature type="transmembrane region" description="Helical" evidence="5">
    <location>
        <begin position="169"/>
        <end position="187"/>
    </location>
</feature>
<feature type="transmembrane region" description="Helical" evidence="5">
    <location>
        <begin position="246"/>
        <end position="268"/>
    </location>
</feature>
<organism evidence="7 8">
    <name type="scientific">Microbacterium resistens</name>
    <dbReference type="NCBI Taxonomy" id="156977"/>
    <lineage>
        <taxon>Bacteria</taxon>
        <taxon>Bacillati</taxon>
        <taxon>Actinomycetota</taxon>
        <taxon>Actinomycetes</taxon>
        <taxon>Micrococcales</taxon>
        <taxon>Microbacteriaceae</taxon>
        <taxon>Microbacterium</taxon>
    </lineage>
</organism>
<dbReference type="EMBL" id="CP082781">
    <property type="protein sequence ID" value="UGS25106.1"/>
    <property type="molecule type" value="Genomic_DNA"/>
</dbReference>
<dbReference type="PANTHER" id="PTHR23527">
    <property type="entry name" value="BLL3282 PROTEIN"/>
    <property type="match status" value="1"/>
</dbReference>
<dbReference type="InterPro" id="IPR011701">
    <property type="entry name" value="MFS"/>
</dbReference>
<dbReference type="PROSITE" id="PS50850">
    <property type="entry name" value="MFS"/>
    <property type="match status" value="1"/>
</dbReference>
<protein>
    <submittedName>
        <fullName evidence="7">MFS transporter</fullName>
    </submittedName>
</protein>
<feature type="transmembrane region" description="Helical" evidence="5">
    <location>
        <begin position="307"/>
        <end position="329"/>
    </location>
</feature>
<feature type="transmembrane region" description="Helical" evidence="5">
    <location>
        <begin position="218"/>
        <end position="240"/>
    </location>
</feature>
<evidence type="ECO:0000313" key="8">
    <source>
        <dbReference type="Proteomes" id="UP001199642"/>
    </source>
</evidence>
<dbReference type="InterPro" id="IPR036259">
    <property type="entry name" value="MFS_trans_sf"/>
</dbReference>
<feature type="transmembrane region" description="Helical" evidence="5">
    <location>
        <begin position="103"/>
        <end position="126"/>
    </location>
</feature>
<dbReference type="SUPFAM" id="SSF103473">
    <property type="entry name" value="MFS general substrate transporter"/>
    <property type="match status" value="1"/>
</dbReference>
<reference evidence="7 8" key="1">
    <citation type="submission" date="2023-01" db="EMBL/GenBank/DDBJ databases">
        <title>Characterization of estradiol degrading bacteria Microbacterium sp. MZT7 and reveal degrading genes through genome analysis.</title>
        <authorList>
            <person name="Hao P."/>
            <person name="Gao Y."/>
        </authorList>
    </citation>
    <scope>NUCLEOTIDE SEQUENCE [LARGE SCALE GENOMIC DNA]</scope>
    <source>
        <strain evidence="7 8">MZT7</strain>
    </source>
</reference>
<feature type="transmembrane region" description="Helical" evidence="5">
    <location>
        <begin position="280"/>
        <end position="301"/>
    </location>
</feature>
<keyword evidence="2 5" id="KW-0812">Transmembrane</keyword>
<gene>
    <name evidence="7" type="ORF">K8F61_10360</name>
</gene>
<proteinExistence type="predicted"/>
<keyword evidence="8" id="KW-1185">Reference proteome</keyword>
<dbReference type="PANTHER" id="PTHR23527:SF1">
    <property type="entry name" value="BLL3282 PROTEIN"/>
    <property type="match status" value="1"/>
</dbReference>
<feature type="transmembrane region" description="Helical" evidence="5">
    <location>
        <begin position="350"/>
        <end position="379"/>
    </location>
</feature>
<keyword evidence="3 5" id="KW-1133">Transmembrane helix</keyword>
<evidence type="ECO:0000313" key="7">
    <source>
        <dbReference type="EMBL" id="UGS25106.1"/>
    </source>
</evidence>
<feature type="transmembrane region" description="Helical" evidence="5">
    <location>
        <begin position="49"/>
        <end position="70"/>
    </location>
</feature>
<sequence length="413" mass="41350">MASATPRRAWMMLSLGVAAQAAGTVFVSTPAFLIPHLHAEQGMSLAEGGLLAAAPTVGLVLTMVLWGALADRHGERIVIAGGSALTAVAALGAAALAEDRALLGLLLLVGGAASASVNAASGRVVIGWFPRERRGLAMGVRQISQPLGVSVAAVLVPAFVGGAGVGAALLLSAVLTGALAVLCAIGIRNPPRAPRTEAVLARPANPYRAGSFLWRIHLVSALLVVPQFALSIFGVVWLVTDLRWDATMAGLLISVAQFVGALGRILIGGVSDRVGSRVRVLRWVAIAGVAVMLAVGAAGALRIDAAAAVVFVLATVVSVADNGLAFTSVAEAAGTSWAGRALGVQNTGQFLVASAVGPAVGALIGLVGAPVAFALLAAAPAVALPLVPREDRHDLAEPVGSLPVAPDGGIRTP</sequence>
<dbReference type="Gene3D" id="1.20.1250.20">
    <property type="entry name" value="MFS general substrate transporter like domains"/>
    <property type="match status" value="2"/>
</dbReference>